<keyword evidence="1" id="KW-0342">GTP-binding</keyword>
<feature type="domain" description="TGS" evidence="2">
    <location>
        <begin position="168"/>
        <end position="240"/>
    </location>
</feature>
<dbReference type="GO" id="GO:0005525">
    <property type="term" value="F:GTP binding"/>
    <property type="evidence" value="ECO:0007669"/>
    <property type="project" value="UniProtKB-KW"/>
</dbReference>
<evidence type="ECO:0000313" key="4">
    <source>
        <dbReference type="EMBL" id="EQD73925.1"/>
    </source>
</evidence>
<sequence>ARGRGRGREVLSVVRSVDLILFLIDPEHTNLRALQTELEGAGVRLNQRPPRIVVQRADRGGLTVSSTVKLTHLAGGIAAQIAREFGVHNGSIVFREDATADQLIDVLAGNRVYLLSIAAVNKAELLAPADRTRLEADLRPSVPTFISARSRIGLEELVERIGRTLRFIRIYMKPPGGPPDREEPLILRAGDTIDRLLARLPSDLGRTFKAAQVWGPSARFPGQTVGRDHVLADEDVVTIVIARGAARVAA</sequence>
<feature type="non-terminal residue" evidence="4">
    <location>
        <position position="1"/>
    </location>
</feature>
<accession>T1CVF3</accession>
<comment type="caution">
    <text evidence="4">The sequence shown here is derived from an EMBL/GenBank/DDBJ whole genome shotgun (WGS) entry which is preliminary data.</text>
</comment>
<name>T1CVF3_9ZZZZ</name>
<dbReference type="InterPro" id="IPR027417">
    <property type="entry name" value="P-loop_NTPase"/>
</dbReference>
<dbReference type="EMBL" id="AUZY01001785">
    <property type="protein sequence ID" value="EQD73925.1"/>
    <property type="molecule type" value="Genomic_DNA"/>
</dbReference>
<dbReference type="InterPro" id="IPR031662">
    <property type="entry name" value="GTP-binding_2"/>
</dbReference>
<dbReference type="Gene3D" id="3.10.20.30">
    <property type="match status" value="1"/>
</dbReference>
<dbReference type="PANTHER" id="PTHR43127">
    <property type="entry name" value="DEVELOPMENTALLY-REGULATED GTP-BINDING PROTEIN 2"/>
    <property type="match status" value="1"/>
</dbReference>
<dbReference type="Pfam" id="PF16897">
    <property type="entry name" value="MMR_HSR1_Xtn"/>
    <property type="match status" value="1"/>
</dbReference>
<proteinExistence type="predicted"/>
<dbReference type="InterPro" id="IPR045001">
    <property type="entry name" value="DRG"/>
</dbReference>
<evidence type="ECO:0000259" key="3">
    <source>
        <dbReference type="Pfam" id="PF16897"/>
    </source>
</evidence>
<protein>
    <submittedName>
        <fullName evidence="4">Small GTP-binding protein</fullName>
    </submittedName>
</protein>
<dbReference type="SUPFAM" id="SSF81271">
    <property type="entry name" value="TGS-like"/>
    <property type="match status" value="1"/>
</dbReference>
<dbReference type="SUPFAM" id="SSF52540">
    <property type="entry name" value="P-loop containing nucleoside triphosphate hydrolases"/>
    <property type="match status" value="1"/>
</dbReference>
<feature type="domain" description="GTP binding protein second" evidence="3">
    <location>
        <begin position="59"/>
        <end position="166"/>
    </location>
</feature>
<dbReference type="Pfam" id="PF02824">
    <property type="entry name" value="TGS"/>
    <property type="match status" value="1"/>
</dbReference>
<evidence type="ECO:0000259" key="2">
    <source>
        <dbReference type="Pfam" id="PF02824"/>
    </source>
</evidence>
<reference evidence="4" key="2">
    <citation type="journal article" date="2014" name="ISME J.">
        <title>Microbial stratification in low pH oxic and suboxic macroscopic growths along an acid mine drainage.</title>
        <authorList>
            <person name="Mendez-Garcia C."/>
            <person name="Mesa V."/>
            <person name="Sprenger R.R."/>
            <person name="Richter M."/>
            <person name="Diez M.S."/>
            <person name="Solano J."/>
            <person name="Bargiela R."/>
            <person name="Golyshina O.V."/>
            <person name="Manteca A."/>
            <person name="Ramos J.L."/>
            <person name="Gallego J.R."/>
            <person name="Llorente I."/>
            <person name="Martins Dos Santos V.A."/>
            <person name="Jensen O.N."/>
            <person name="Pelaez A.I."/>
            <person name="Sanchez J."/>
            <person name="Ferrer M."/>
        </authorList>
    </citation>
    <scope>NUCLEOTIDE SEQUENCE</scope>
</reference>
<evidence type="ECO:0000256" key="1">
    <source>
        <dbReference type="ARBA" id="ARBA00023134"/>
    </source>
</evidence>
<dbReference type="InterPro" id="IPR012676">
    <property type="entry name" value="TGS-like"/>
</dbReference>
<keyword evidence="1" id="KW-0547">Nucleotide-binding</keyword>
<dbReference type="CDD" id="cd01666">
    <property type="entry name" value="TGS_DRG"/>
    <property type="match status" value="1"/>
</dbReference>
<gene>
    <name evidence="4" type="ORF">B1B_02963</name>
</gene>
<organism evidence="4">
    <name type="scientific">mine drainage metagenome</name>
    <dbReference type="NCBI Taxonomy" id="410659"/>
    <lineage>
        <taxon>unclassified sequences</taxon>
        <taxon>metagenomes</taxon>
        <taxon>ecological metagenomes</taxon>
    </lineage>
</organism>
<dbReference type="Gene3D" id="6.10.140.1070">
    <property type="match status" value="1"/>
</dbReference>
<dbReference type="InterPro" id="IPR004095">
    <property type="entry name" value="TGS"/>
</dbReference>
<reference evidence="4" key="1">
    <citation type="submission" date="2013-08" db="EMBL/GenBank/DDBJ databases">
        <authorList>
            <person name="Mendez C."/>
            <person name="Richter M."/>
            <person name="Ferrer M."/>
            <person name="Sanchez J."/>
        </authorList>
    </citation>
    <scope>NUCLEOTIDE SEQUENCE</scope>
</reference>
<dbReference type="GO" id="GO:0003924">
    <property type="term" value="F:GTPase activity"/>
    <property type="evidence" value="ECO:0007669"/>
    <property type="project" value="InterPro"/>
</dbReference>
<dbReference type="InterPro" id="IPR012675">
    <property type="entry name" value="Beta-grasp_dom_sf"/>
</dbReference>
<dbReference type="AlphaFoldDB" id="T1CVF3"/>